<evidence type="ECO:0000256" key="3">
    <source>
        <dbReference type="ARBA" id="ARBA00023163"/>
    </source>
</evidence>
<dbReference type="PANTHER" id="PTHR43537">
    <property type="entry name" value="TRANSCRIPTIONAL REGULATOR, GNTR FAMILY"/>
    <property type="match status" value="1"/>
</dbReference>
<feature type="domain" description="HTH gntR-type" evidence="4">
    <location>
        <begin position="1"/>
        <end position="68"/>
    </location>
</feature>
<dbReference type="PROSITE" id="PS50949">
    <property type="entry name" value="HTH_GNTR"/>
    <property type="match status" value="1"/>
</dbReference>
<dbReference type="OrthoDB" id="8155773at2"/>
<accession>A0A221K776</accession>
<dbReference type="RefSeq" id="WP_089422867.1">
    <property type="nucleotide sequence ID" value="NZ_CP022417.1"/>
</dbReference>
<dbReference type="SMART" id="SM00895">
    <property type="entry name" value="FCD"/>
    <property type="match status" value="1"/>
</dbReference>
<dbReference type="SMART" id="SM00345">
    <property type="entry name" value="HTH_GNTR"/>
    <property type="match status" value="1"/>
</dbReference>
<evidence type="ECO:0000259" key="4">
    <source>
        <dbReference type="PROSITE" id="PS50949"/>
    </source>
</evidence>
<dbReference type="Gene3D" id="1.20.120.530">
    <property type="entry name" value="GntR ligand-binding domain-like"/>
    <property type="match status" value="1"/>
</dbReference>
<dbReference type="PANTHER" id="PTHR43537:SF51">
    <property type="entry name" value="HTH-TYPE TRANSCRIPTIONAL REGULATOR LGOR-RELATED"/>
    <property type="match status" value="1"/>
</dbReference>
<dbReference type="SUPFAM" id="SSF46785">
    <property type="entry name" value="Winged helix' DNA-binding domain"/>
    <property type="match status" value="1"/>
</dbReference>
<dbReference type="EMBL" id="CP022417">
    <property type="protein sequence ID" value="ASM74851.1"/>
    <property type="molecule type" value="Genomic_DNA"/>
</dbReference>
<evidence type="ECO:0000313" key="5">
    <source>
        <dbReference type="EMBL" id="ASM74851.1"/>
    </source>
</evidence>
<dbReference type="InterPro" id="IPR011711">
    <property type="entry name" value="GntR_C"/>
</dbReference>
<proteinExistence type="predicted"/>
<name>A0A221K776_9RHOB</name>
<organism evidence="5 6">
    <name type="scientific">Pseudosulfitobacter pseudonitzschiae</name>
    <dbReference type="NCBI Taxonomy" id="1402135"/>
    <lineage>
        <taxon>Bacteria</taxon>
        <taxon>Pseudomonadati</taxon>
        <taxon>Pseudomonadota</taxon>
        <taxon>Alphaproteobacteria</taxon>
        <taxon>Rhodobacterales</taxon>
        <taxon>Roseobacteraceae</taxon>
        <taxon>Pseudosulfitobacter</taxon>
    </lineage>
</organism>
<evidence type="ECO:0000256" key="1">
    <source>
        <dbReference type="ARBA" id="ARBA00023015"/>
    </source>
</evidence>
<dbReference type="Pfam" id="PF00392">
    <property type="entry name" value="GntR"/>
    <property type="match status" value="1"/>
</dbReference>
<keyword evidence="3" id="KW-0804">Transcription</keyword>
<keyword evidence="6" id="KW-1185">Reference proteome</keyword>
<dbReference type="InterPro" id="IPR008920">
    <property type="entry name" value="TF_FadR/GntR_C"/>
</dbReference>
<dbReference type="Gene3D" id="1.10.10.10">
    <property type="entry name" value="Winged helix-like DNA-binding domain superfamily/Winged helix DNA-binding domain"/>
    <property type="match status" value="1"/>
</dbReference>
<dbReference type="InterPro" id="IPR000524">
    <property type="entry name" value="Tscrpt_reg_HTH_GntR"/>
</dbReference>
<dbReference type="AlphaFoldDB" id="A0A221K776"/>
<dbReference type="Pfam" id="PF07729">
    <property type="entry name" value="FCD"/>
    <property type="match status" value="1"/>
</dbReference>
<dbReference type="GO" id="GO:0003677">
    <property type="term" value="F:DNA binding"/>
    <property type="evidence" value="ECO:0007669"/>
    <property type="project" value="UniProtKB-KW"/>
</dbReference>
<evidence type="ECO:0000256" key="2">
    <source>
        <dbReference type="ARBA" id="ARBA00023125"/>
    </source>
</evidence>
<keyword evidence="1" id="KW-0805">Transcription regulation</keyword>
<dbReference type="InterPro" id="IPR036388">
    <property type="entry name" value="WH-like_DNA-bd_sf"/>
</dbReference>
<dbReference type="SUPFAM" id="SSF48008">
    <property type="entry name" value="GntR ligand-binding domain-like"/>
    <property type="match status" value="1"/>
</dbReference>
<sequence>MSLSKEAFTRIHEAIVSGALDFGERLSEMQIAEALGMSKAPVRTAFFELRDIRLVTIVPQAGTYVFSPTREDVREMSIFRAMLETAGMRLSMENDATTLTGALKETVGRMENALAGGEWKNYETADMDFHRLLINHSNNSYLPQAYNLTASTIEALRVRLQGGEGEYRKQSFDEHQIILRHLEARNLDLAARVLEDHIMVINNSRLKLPAQGAARSKARTRTLEAYKELFS</sequence>
<keyword evidence="2" id="KW-0238">DNA-binding</keyword>
<dbReference type="KEGG" id="spse:SULPSESMR1_03924"/>
<evidence type="ECO:0000313" key="6">
    <source>
        <dbReference type="Proteomes" id="UP000199754"/>
    </source>
</evidence>
<dbReference type="Proteomes" id="UP000199754">
    <property type="component" value="Plasmid pSMR1-2"/>
</dbReference>
<dbReference type="GO" id="GO:0003700">
    <property type="term" value="F:DNA-binding transcription factor activity"/>
    <property type="evidence" value="ECO:0007669"/>
    <property type="project" value="InterPro"/>
</dbReference>
<geneLocation type="plasmid" evidence="5 6">
    <name>pSMR1-2</name>
</geneLocation>
<keyword evidence="5" id="KW-0614">Plasmid</keyword>
<dbReference type="InterPro" id="IPR036390">
    <property type="entry name" value="WH_DNA-bd_sf"/>
</dbReference>
<reference evidence="5 6" key="1">
    <citation type="submission" date="2017-07" db="EMBL/GenBank/DDBJ databases">
        <title>Genome Sequence of Sulfitobacter pseudonitzschiae Strain SMR1 Isolated from a culture of the Diatom Skeletonema marinoi.</title>
        <authorList>
            <person name="Topel M."/>
            <person name="Pinder M.I.M."/>
            <person name="Johansson O.N."/>
            <person name="Kourtchenko O."/>
            <person name="Godhe A."/>
            <person name="Clarke A.K."/>
        </authorList>
    </citation>
    <scope>NUCLEOTIDE SEQUENCE [LARGE SCALE GENOMIC DNA]</scope>
    <source>
        <strain evidence="5 6">SMR1</strain>
        <plasmid evidence="5 6">pSMR1-2</plasmid>
    </source>
</reference>
<gene>
    <name evidence="5" type="primary">gntR</name>
    <name evidence="5" type="ORF">SULPSESMR1_03924</name>
</gene>
<protein>
    <submittedName>
        <fullName evidence="5">Putative D-xylose utilization operon transcriptional repressor</fullName>
    </submittedName>
</protein>